<evidence type="ECO:0000256" key="10">
    <source>
        <dbReference type="ARBA" id="ARBA00023201"/>
    </source>
</evidence>
<keyword evidence="8 12" id="KW-0406">Ion transport</keyword>
<dbReference type="Proteomes" id="UP001381693">
    <property type="component" value="Unassembled WGS sequence"/>
</dbReference>
<keyword evidence="5 12" id="KW-0812">Transmembrane</keyword>
<dbReference type="EMBL" id="JAXCGZ010023090">
    <property type="protein sequence ID" value="KAK7017458.1"/>
    <property type="molecule type" value="Genomic_DNA"/>
</dbReference>
<sequence length="169" mass="19516">MTDSKSKRVYLPKSTATSRNIGSISGQIQYHLRTLESGRSKISWGSIHSMREASEEDDEDNDMAEQTVKSILMEFTQETSFHAIKFFTRVNLSWIKRLFWLFCWLVSLTACVYYVVINISEYQTTATITSIDSTTYPVNQLRFPSVTFCNFNHIVKSRHPPKQEDVLGK</sequence>
<keyword evidence="3 12" id="KW-0813">Transport</keyword>
<dbReference type="InterPro" id="IPR001873">
    <property type="entry name" value="ENaC"/>
</dbReference>
<evidence type="ECO:0000256" key="12">
    <source>
        <dbReference type="RuleBase" id="RU000679"/>
    </source>
</evidence>
<evidence type="ECO:0000256" key="13">
    <source>
        <dbReference type="SAM" id="Phobius"/>
    </source>
</evidence>
<dbReference type="AlphaFoldDB" id="A0AAN8ZNW1"/>
<keyword evidence="11 12" id="KW-0407">Ion channel</keyword>
<dbReference type="PANTHER" id="PTHR11690">
    <property type="entry name" value="AMILORIDE-SENSITIVE SODIUM CHANNEL-RELATED"/>
    <property type="match status" value="1"/>
</dbReference>
<keyword evidence="10 12" id="KW-0739">Sodium transport</keyword>
<reference evidence="14 15" key="1">
    <citation type="submission" date="2023-11" db="EMBL/GenBank/DDBJ databases">
        <title>Halocaridina rubra genome assembly.</title>
        <authorList>
            <person name="Smith C."/>
        </authorList>
    </citation>
    <scope>NUCLEOTIDE SEQUENCE [LARGE SCALE GENOMIC DNA]</scope>
    <source>
        <strain evidence="14">EP-1</strain>
        <tissue evidence="14">Whole</tissue>
    </source>
</reference>
<evidence type="ECO:0000256" key="5">
    <source>
        <dbReference type="ARBA" id="ARBA00022692"/>
    </source>
</evidence>
<evidence type="ECO:0000256" key="2">
    <source>
        <dbReference type="ARBA" id="ARBA00007193"/>
    </source>
</evidence>
<keyword evidence="7" id="KW-0915">Sodium</keyword>
<dbReference type="PANTHER" id="PTHR11690:SF237">
    <property type="entry name" value="PICKPOCKET 16-RELATED"/>
    <property type="match status" value="1"/>
</dbReference>
<dbReference type="GO" id="GO:0005886">
    <property type="term" value="C:plasma membrane"/>
    <property type="evidence" value="ECO:0007669"/>
    <property type="project" value="TreeGrafter"/>
</dbReference>
<feature type="transmembrane region" description="Helical" evidence="13">
    <location>
        <begin position="98"/>
        <end position="116"/>
    </location>
</feature>
<name>A0AAN8ZNW1_HALRR</name>
<evidence type="ECO:0000313" key="15">
    <source>
        <dbReference type="Proteomes" id="UP001381693"/>
    </source>
</evidence>
<evidence type="ECO:0000256" key="1">
    <source>
        <dbReference type="ARBA" id="ARBA00004141"/>
    </source>
</evidence>
<comment type="caution">
    <text evidence="14">The sequence shown here is derived from an EMBL/GenBank/DDBJ whole genome shotgun (WGS) entry which is preliminary data.</text>
</comment>
<evidence type="ECO:0000256" key="4">
    <source>
        <dbReference type="ARBA" id="ARBA00022461"/>
    </source>
</evidence>
<dbReference type="Pfam" id="PF00858">
    <property type="entry name" value="ASC"/>
    <property type="match status" value="1"/>
</dbReference>
<accession>A0AAN8ZNW1</accession>
<protein>
    <submittedName>
        <fullName evidence="14">Uncharacterized protein</fullName>
    </submittedName>
</protein>
<evidence type="ECO:0000256" key="8">
    <source>
        <dbReference type="ARBA" id="ARBA00023065"/>
    </source>
</evidence>
<comment type="subcellular location">
    <subcellularLocation>
        <location evidence="1">Membrane</location>
        <topology evidence="1">Multi-pass membrane protein</topology>
    </subcellularLocation>
</comment>
<proteinExistence type="inferred from homology"/>
<evidence type="ECO:0000313" key="14">
    <source>
        <dbReference type="EMBL" id="KAK7017458.1"/>
    </source>
</evidence>
<evidence type="ECO:0000256" key="7">
    <source>
        <dbReference type="ARBA" id="ARBA00023053"/>
    </source>
</evidence>
<keyword evidence="6 13" id="KW-1133">Transmembrane helix</keyword>
<evidence type="ECO:0000256" key="9">
    <source>
        <dbReference type="ARBA" id="ARBA00023136"/>
    </source>
</evidence>
<gene>
    <name evidence="14" type="ORF">SK128_003506</name>
</gene>
<evidence type="ECO:0000256" key="3">
    <source>
        <dbReference type="ARBA" id="ARBA00022448"/>
    </source>
</evidence>
<keyword evidence="4 12" id="KW-0894">Sodium channel</keyword>
<keyword evidence="9 13" id="KW-0472">Membrane</keyword>
<keyword evidence="15" id="KW-1185">Reference proteome</keyword>
<evidence type="ECO:0000256" key="11">
    <source>
        <dbReference type="ARBA" id="ARBA00023303"/>
    </source>
</evidence>
<comment type="similarity">
    <text evidence="2 12">Belongs to the amiloride-sensitive sodium channel (TC 1.A.6) family.</text>
</comment>
<evidence type="ECO:0000256" key="6">
    <source>
        <dbReference type="ARBA" id="ARBA00022989"/>
    </source>
</evidence>
<organism evidence="14 15">
    <name type="scientific">Halocaridina rubra</name>
    <name type="common">Hawaiian red shrimp</name>
    <dbReference type="NCBI Taxonomy" id="373956"/>
    <lineage>
        <taxon>Eukaryota</taxon>
        <taxon>Metazoa</taxon>
        <taxon>Ecdysozoa</taxon>
        <taxon>Arthropoda</taxon>
        <taxon>Crustacea</taxon>
        <taxon>Multicrustacea</taxon>
        <taxon>Malacostraca</taxon>
        <taxon>Eumalacostraca</taxon>
        <taxon>Eucarida</taxon>
        <taxon>Decapoda</taxon>
        <taxon>Pleocyemata</taxon>
        <taxon>Caridea</taxon>
        <taxon>Atyoidea</taxon>
        <taxon>Atyidae</taxon>
        <taxon>Halocaridina</taxon>
    </lineage>
</organism>
<dbReference type="GO" id="GO:0015280">
    <property type="term" value="F:ligand-gated sodium channel activity"/>
    <property type="evidence" value="ECO:0007669"/>
    <property type="project" value="TreeGrafter"/>
</dbReference>